<dbReference type="EMBL" id="UYJE01002334">
    <property type="protein sequence ID" value="VDI09848.1"/>
    <property type="molecule type" value="Genomic_DNA"/>
</dbReference>
<sequence length="331" mass="37709">MNNKTAYPRYQCSEEVYLPVKLQFIIWGWNGIFALIFNSISIILIATNSKLQKNPFLVLILGLSVSSTGLSVCMIFISAIVLACDYNEELTFDGGCVAGMALLKAMQLCSTFHTLVLCIFQYSSTFTTMNDNIKRFTSWRLVPVWHIIIMIYIFIVFYSCADVTSFDCNEDIFFGENWIRASCFTYIPLLSTFILVIIVYGMTVSRLLRNHKRMVALVGKRELSEKRLRHNVITMGLFICLTILLVLPKFATLVIICCGFDGFQLIKFVSGVVCGFKPLMDPVVYTLRIEEIRNSLKLTCKLKRSNRIDRFQDSGVTTTDTRTASTRLHDI</sequence>
<protein>
    <recommendedName>
        <fullName evidence="11">G-protein coupled receptors family 1 profile domain-containing protein</fullName>
    </recommendedName>
</protein>
<organism evidence="12 13">
    <name type="scientific">Mytilus galloprovincialis</name>
    <name type="common">Mediterranean mussel</name>
    <dbReference type="NCBI Taxonomy" id="29158"/>
    <lineage>
        <taxon>Eukaryota</taxon>
        <taxon>Metazoa</taxon>
        <taxon>Spiralia</taxon>
        <taxon>Lophotrochozoa</taxon>
        <taxon>Mollusca</taxon>
        <taxon>Bivalvia</taxon>
        <taxon>Autobranchia</taxon>
        <taxon>Pteriomorphia</taxon>
        <taxon>Mytilida</taxon>
        <taxon>Mytiloidea</taxon>
        <taxon>Mytilidae</taxon>
        <taxon>Mytilinae</taxon>
        <taxon>Mytilus</taxon>
    </lineage>
</organism>
<evidence type="ECO:0000256" key="10">
    <source>
        <dbReference type="SAM" id="Phobius"/>
    </source>
</evidence>
<dbReference type="PANTHER" id="PTHR24246:SF27">
    <property type="entry name" value="ADENOSINE RECEPTOR, ISOFORM A"/>
    <property type="match status" value="1"/>
</dbReference>
<dbReference type="OrthoDB" id="10017003at2759"/>
<keyword evidence="13" id="KW-1185">Reference proteome</keyword>
<evidence type="ECO:0000256" key="2">
    <source>
        <dbReference type="ARBA" id="ARBA00022475"/>
    </source>
</evidence>
<evidence type="ECO:0000256" key="1">
    <source>
        <dbReference type="ARBA" id="ARBA00004651"/>
    </source>
</evidence>
<keyword evidence="2" id="KW-1003">Cell membrane</keyword>
<evidence type="ECO:0000313" key="12">
    <source>
        <dbReference type="EMBL" id="VDI09848.1"/>
    </source>
</evidence>
<evidence type="ECO:0000256" key="6">
    <source>
        <dbReference type="ARBA" id="ARBA00023136"/>
    </source>
</evidence>
<evidence type="ECO:0000256" key="4">
    <source>
        <dbReference type="ARBA" id="ARBA00022989"/>
    </source>
</evidence>
<dbReference type="PROSITE" id="PS50262">
    <property type="entry name" value="G_PROTEIN_RECEP_F1_2"/>
    <property type="match status" value="1"/>
</dbReference>
<feature type="transmembrane region" description="Helical" evidence="10">
    <location>
        <begin position="144"/>
        <end position="166"/>
    </location>
</feature>
<dbReference type="PANTHER" id="PTHR24246">
    <property type="entry name" value="OLFACTORY RECEPTOR AND ADENOSINE RECEPTOR"/>
    <property type="match status" value="1"/>
</dbReference>
<proteinExistence type="predicted"/>
<evidence type="ECO:0000256" key="8">
    <source>
        <dbReference type="ARBA" id="ARBA00023180"/>
    </source>
</evidence>
<comment type="caution">
    <text evidence="12">The sequence shown here is derived from an EMBL/GenBank/DDBJ whole genome shotgun (WGS) entry which is preliminary data.</text>
</comment>
<keyword evidence="4 10" id="KW-1133">Transmembrane helix</keyword>
<dbReference type="Proteomes" id="UP000596742">
    <property type="component" value="Unassembled WGS sequence"/>
</dbReference>
<gene>
    <name evidence="12" type="ORF">MGAL_10B021470</name>
</gene>
<keyword evidence="7" id="KW-0675">Receptor</keyword>
<feature type="transmembrane region" description="Helical" evidence="10">
    <location>
        <begin position="24"/>
        <end position="45"/>
    </location>
</feature>
<keyword evidence="5" id="KW-0297">G-protein coupled receptor</keyword>
<keyword evidence="6 10" id="KW-0472">Membrane</keyword>
<accession>A0A8B6CTL3</accession>
<evidence type="ECO:0000256" key="5">
    <source>
        <dbReference type="ARBA" id="ARBA00023040"/>
    </source>
</evidence>
<name>A0A8B6CTL3_MYTGA</name>
<dbReference type="AlphaFoldDB" id="A0A8B6CTL3"/>
<keyword evidence="3 10" id="KW-0812">Transmembrane</keyword>
<dbReference type="GO" id="GO:0005886">
    <property type="term" value="C:plasma membrane"/>
    <property type="evidence" value="ECO:0007669"/>
    <property type="project" value="UniProtKB-SubCell"/>
</dbReference>
<dbReference type="InterPro" id="IPR017452">
    <property type="entry name" value="GPCR_Rhodpsn_7TM"/>
</dbReference>
<feature type="transmembrane region" description="Helical" evidence="10">
    <location>
        <begin position="101"/>
        <end position="123"/>
    </location>
</feature>
<reference evidence="12" key="1">
    <citation type="submission" date="2018-11" db="EMBL/GenBank/DDBJ databases">
        <authorList>
            <person name="Alioto T."/>
            <person name="Alioto T."/>
        </authorList>
    </citation>
    <scope>NUCLEOTIDE SEQUENCE</scope>
</reference>
<evidence type="ECO:0000256" key="9">
    <source>
        <dbReference type="ARBA" id="ARBA00023224"/>
    </source>
</evidence>
<evidence type="ECO:0000256" key="7">
    <source>
        <dbReference type="ARBA" id="ARBA00023170"/>
    </source>
</evidence>
<comment type="subcellular location">
    <subcellularLocation>
        <location evidence="1">Cell membrane</location>
        <topology evidence="1">Multi-pass membrane protein</topology>
    </subcellularLocation>
</comment>
<dbReference type="SUPFAM" id="SSF81321">
    <property type="entry name" value="Family A G protein-coupled receptor-like"/>
    <property type="match status" value="1"/>
</dbReference>
<keyword evidence="9" id="KW-0807">Transducer</keyword>
<evidence type="ECO:0000259" key="11">
    <source>
        <dbReference type="PROSITE" id="PS50262"/>
    </source>
</evidence>
<feature type="transmembrane region" description="Helical" evidence="10">
    <location>
        <begin position="57"/>
        <end position="81"/>
    </location>
</feature>
<dbReference type="Gene3D" id="1.20.1070.10">
    <property type="entry name" value="Rhodopsin 7-helix transmembrane proteins"/>
    <property type="match status" value="1"/>
</dbReference>
<evidence type="ECO:0000313" key="13">
    <source>
        <dbReference type="Proteomes" id="UP000596742"/>
    </source>
</evidence>
<evidence type="ECO:0000256" key="3">
    <source>
        <dbReference type="ARBA" id="ARBA00022692"/>
    </source>
</evidence>
<dbReference type="GO" id="GO:0004930">
    <property type="term" value="F:G protein-coupled receptor activity"/>
    <property type="evidence" value="ECO:0007669"/>
    <property type="project" value="UniProtKB-KW"/>
</dbReference>
<feature type="transmembrane region" description="Helical" evidence="10">
    <location>
        <begin position="186"/>
        <end position="208"/>
    </location>
</feature>
<keyword evidence="8" id="KW-0325">Glycoprotein</keyword>
<feature type="transmembrane region" description="Helical" evidence="10">
    <location>
        <begin position="228"/>
        <end position="247"/>
    </location>
</feature>
<feature type="domain" description="G-protein coupled receptors family 1 profile" evidence="11">
    <location>
        <begin position="37"/>
        <end position="285"/>
    </location>
</feature>